<proteinExistence type="predicted"/>
<dbReference type="AlphaFoldDB" id="A0A670Z838"/>
<dbReference type="OMA" id="NCKPCHC"/>
<keyword evidence="3" id="KW-1185">Reference proteome</keyword>
<feature type="chain" id="PRO_5025492357" description="UPAR/Ly6 domain-containing protein" evidence="1">
    <location>
        <begin position="26"/>
        <end position="137"/>
    </location>
</feature>
<sequence length="137" mass="14850">MALILAWTLLFPIFSFLGCFSLCSASAEDNAFHFDTEESSAHGSQDNSLLRGQQQAVAFASWSHFAEKCQEGFYRTISGNCKPCHCNNNAYKCLDGSGVCVVGNLSCFTMSTNAFAFISGGSNDSCQVFSDFVSLLF</sequence>
<protein>
    <recommendedName>
        <fullName evidence="4">UPAR/Ly6 domain-containing protein</fullName>
    </recommendedName>
</protein>
<reference evidence="2" key="1">
    <citation type="submission" date="2025-08" db="UniProtKB">
        <authorList>
            <consortium name="Ensembl"/>
        </authorList>
    </citation>
    <scope>IDENTIFICATION</scope>
</reference>
<accession>A0A670Z838</accession>
<reference evidence="2" key="2">
    <citation type="submission" date="2025-09" db="UniProtKB">
        <authorList>
            <consortium name="Ensembl"/>
        </authorList>
    </citation>
    <scope>IDENTIFICATION</scope>
</reference>
<evidence type="ECO:0000313" key="2">
    <source>
        <dbReference type="Ensembl" id="ENSPTXP00000020267.1"/>
    </source>
</evidence>
<evidence type="ECO:0008006" key="4">
    <source>
        <dbReference type="Google" id="ProtNLM"/>
    </source>
</evidence>
<dbReference type="GeneTree" id="ENSGT00960000189563"/>
<dbReference type="Proteomes" id="UP000472273">
    <property type="component" value="Unplaced"/>
</dbReference>
<name>A0A670Z838_PSETE</name>
<dbReference type="Ensembl" id="ENSPTXT00000020884.1">
    <property type="protein sequence ID" value="ENSPTXP00000020267.1"/>
    <property type="gene ID" value="ENSPTXG00000014015.1"/>
</dbReference>
<evidence type="ECO:0000256" key="1">
    <source>
        <dbReference type="SAM" id="SignalP"/>
    </source>
</evidence>
<keyword evidence="1" id="KW-0732">Signal</keyword>
<organism evidence="2 3">
    <name type="scientific">Pseudonaja textilis</name>
    <name type="common">Eastern brown snake</name>
    <dbReference type="NCBI Taxonomy" id="8673"/>
    <lineage>
        <taxon>Eukaryota</taxon>
        <taxon>Metazoa</taxon>
        <taxon>Chordata</taxon>
        <taxon>Craniata</taxon>
        <taxon>Vertebrata</taxon>
        <taxon>Euteleostomi</taxon>
        <taxon>Lepidosauria</taxon>
        <taxon>Squamata</taxon>
        <taxon>Bifurcata</taxon>
        <taxon>Unidentata</taxon>
        <taxon>Episquamata</taxon>
        <taxon>Toxicofera</taxon>
        <taxon>Serpentes</taxon>
        <taxon>Colubroidea</taxon>
        <taxon>Elapidae</taxon>
        <taxon>Hydrophiinae</taxon>
        <taxon>Pseudonaja</taxon>
    </lineage>
</organism>
<feature type="signal peptide" evidence="1">
    <location>
        <begin position="1"/>
        <end position="25"/>
    </location>
</feature>
<evidence type="ECO:0000313" key="3">
    <source>
        <dbReference type="Proteomes" id="UP000472273"/>
    </source>
</evidence>